<evidence type="ECO:0000313" key="9">
    <source>
        <dbReference type="Proteomes" id="UP001157418"/>
    </source>
</evidence>
<proteinExistence type="predicted"/>
<evidence type="ECO:0000256" key="5">
    <source>
        <dbReference type="ARBA" id="ARBA00023136"/>
    </source>
</evidence>
<dbReference type="PROSITE" id="PS50845">
    <property type="entry name" value="RETICULON"/>
    <property type="match status" value="1"/>
</dbReference>
<feature type="domain" description="Reticulon" evidence="7">
    <location>
        <begin position="18"/>
        <end position="168"/>
    </location>
</feature>
<evidence type="ECO:0000256" key="3">
    <source>
        <dbReference type="ARBA" id="ARBA00022824"/>
    </source>
</evidence>
<dbReference type="EMBL" id="CAKMRJ010002223">
    <property type="protein sequence ID" value="CAH1426046.1"/>
    <property type="molecule type" value="Genomic_DNA"/>
</dbReference>
<keyword evidence="5 6" id="KW-0472">Membrane</keyword>
<comment type="caution">
    <text evidence="6">Lacks conserved residue(s) required for the propagation of feature annotation.</text>
</comment>
<accession>A0AAU9MKG0</accession>
<evidence type="ECO:0000256" key="2">
    <source>
        <dbReference type="ARBA" id="ARBA00022692"/>
    </source>
</evidence>
<dbReference type="GO" id="GO:0005789">
    <property type="term" value="C:endoplasmic reticulum membrane"/>
    <property type="evidence" value="ECO:0007669"/>
    <property type="project" value="UniProtKB-SubCell"/>
</dbReference>
<dbReference type="PANTHER" id="PTHR10994">
    <property type="entry name" value="RETICULON"/>
    <property type="match status" value="1"/>
</dbReference>
<dbReference type="GO" id="GO:0009617">
    <property type="term" value="P:response to bacterium"/>
    <property type="evidence" value="ECO:0007669"/>
    <property type="project" value="InterPro"/>
</dbReference>
<keyword evidence="2 6" id="KW-0812">Transmembrane</keyword>
<evidence type="ECO:0000259" key="7">
    <source>
        <dbReference type="PROSITE" id="PS50845"/>
    </source>
</evidence>
<keyword evidence="3 6" id="KW-0256">Endoplasmic reticulum</keyword>
<dbReference type="Pfam" id="PF02453">
    <property type="entry name" value="Reticulon"/>
    <property type="match status" value="1"/>
</dbReference>
<evidence type="ECO:0000256" key="4">
    <source>
        <dbReference type="ARBA" id="ARBA00022989"/>
    </source>
</evidence>
<protein>
    <recommendedName>
        <fullName evidence="6">Reticulon-like protein</fullName>
    </recommendedName>
</protein>
<feature type="transmembrane region" description="Helical" evidence="6">
    <location>
        <begin position="27"/>
        <end position="44"/>
    </location>
</feature>
<dbReference type="Proteomes" id="UP001157418">
    <property type="component" value="Unassembled WGS sequence"/>
</dbReference>
<evidence type="ECO:0000256" key="6">
    <source>
        <dbReference type="RuleBase" id="RU363132"/>
    </source>
</evidence>
<dbReference type="PANTHER" id="PTHR10994:SF154">
    <property type="entry name" value="RETICULON-LIKE PROTEIN B11"/>
    <property type="match status" value="1"/>
</dbReference>
<sequence length="217" mass="24618">MNEVDRISVYDALGGGAVADTLLWRKCYGGVVILIGSTVVWLLFERAGYNFLAIFSNSLLLLVVILFFWAKSASLLNRPLPPIPNLDISEESALLAADEIRLRINTVLSTLHEIAVDGNLRTIILVAFGLWLISFIGSLFNFLTLIYIGVLLTFSVPILYETFQAQFQFLKGKKKRPNNRMKDGSFRVSFVNYLCGHVLLVIFCYRLERTFNDWKEL</sequence>
<evidence type="ECO:0000256" key="1">
    <source>
        <dbReference type="ARBA" id="ARBA00004477"/>
    </source>
</evidence>
<keyword evidence="9" id="KW-1185">Reference proteome</keyword>
<keyword evidence="4 6" id="KW-1133">Transmembrane helix</keyword>
<reference evidence="8 9" key="1">
    <citation type="submission" date="2022-01" db="EMBL/GenBank/DDBJ databases">
        <authorList>
            <person name="Xiong W."/>
            <person name="Schranz E."/>
        </authorList>
    </citation>
    <scope>NUCLEOTIDE SEQUENCE [LARGE SCALE GENOMIC DNA]</scope>
</reference>
<name>A0AAU9MKG0_9ASTR</name>
<comment type="subcellular location">
    <subcellularLocation>
        <location evidence="1 6">Endoplasmic reticulum membrane</location>
        <topology evidence="1 6">Multi-pass membrane protein</topology>
    </subcellularLocation>
</comment>
<feature type="transmembrane region" description="Helical" evidence="6">
    <location>
        <begin position="184"/>
        <end position="208"/>
    </location>
</feature>
<feature type="transmembrane region" description="Helical" evidence="6">
    <location>
        <begin position="122"/>
        <end position="140"/>
    </location>
</feature>
<dbReference type="InterPro" id="IPR045064">
    <property type="entry name" value="Reticulon-like"/>
</dbReference>
<organism evidence="8 9">
    <name type="scientific">Lactuca virosa</name>
    <dbReference type="NCBI Taxonomy" id="75947"/>
    <lineage>
        <taxon>Eukaryota</taxon>
        <taxon>Viridiplantae</taxon>
        <taxon>Streptophyta</taxon>
        <taxon>Embryophyta</taxon>
        <taxon>Tracheophyta</taxon>
        <taxon>Spermatophyta</taxon>
        <taxon>Magnoliopsida</taxon>
        <taxon>eudicotyledons</taxon>
        <taxon>Gunneridae</taxon>
        <taxon>Pentapetalae</taxon>
        <taxon>asterids</taxon>
        <taxon>campanulids</taxon>
        <taxon>Asterales</taxon>
        <taxon>Asteraceae</taxon>
        <taxon>Cichorioideae</taxon>
        <taxon>Cichorieae</taxon>
        <taxon>Lactucinae</taxon>
        <taxon>Lactuca</taxon>
    </lineage>
</organism>
<comment type="caution">
    <text evidence="8">The sequence shown here is derived from an EMBL/GenBank/DDBJ whole genome shotgun (WGS) entry which is preliminary data.</text>
</comment>
<dbReference type="AlphaFoldDB" id="A0AAU9MKG0"/>
<feature type="transmembrane region" description="Helical" evidence="6">
    <location>
        <begin position="50"/>
        <end position="70"/>
    </location>
</feature>
<feature type="transmembrane region" description="Helical" evidence="6">
    <location>
        <begin position="146"/>
        <end position="163"/>
    </location>
</feature>
<dbReference type="InterPro" id="IPR003388">
    <property type="entry name" value="Reticulon"/>
</dbReference>
<evidence type="ECO:0000313" key="8">
    <source>
        <dbReference type="EMBL" id="CAH1426046.1"/>
    </source>
</evidence>
<gene>
    <name evidence="8" type="ORF">LVIROSA_LOCUS13149</name>
</gene>